<organism evidence="2 3">
    <name type="scientific">Argiope bruennichi</name>
    <name type="common">Wasp spider</name>
    <name type="synonym">Aranea bruennichi</name>
    <dbReference type="NCBI Taxonomy" id="94029"/>
    <lineage>
        <taxon>Eukaryota</taxon>
        <taxon>Metazoa</taxon>
        <taxon>Ecdysozoa</taxon>
        <taxon>Arthropoda</taxon>
        <taxon>Chelicerata</taxon>
        <taxon>Arachnida</taxon>
        <taxon>Araneae</taxon>
        <taxon>Araneomorphae</taxon>
        <taxon>Entelegynae</taxon>
        <taxon>Araneoidea</taxon>
        <taxon>Araneidae</taxon>
        <taxon>Argiope</taxon>
    </lineage>
</organism>
<proteinExistence type="predicted"/>
<keyword evidence="3" id="KW-1185">Reference proteome</keyword>
<reference evidence="2" key="1">
    <citation type="journal article" date="2020" name="bioRxiv">
        <title>Chromosome-level reference genome of the European wasp spider Argiope bruennichi: a resource for studies on range expansion and evolutionary adaptation.</title>
        <authorList>
            <person name="Sheffer M.M."/>
            <person name="Hoppe A."/>
            <person name="Krehenwinkel H."/>
            <person name="Uhl G."/>
            <person name="Kuss A.W."/>
            <person name="Jensen L."/>
            <person name="Jensen C."/>
            <person name="Gillespie R.G."/>
            <person name="Hoff K.J."/>
            <person name="Prost S."/>
        </authorList>
    </citation>
    <scope>NUCLEOTIDE SEQUENCE</scope>
</reference>
<sequence length="291" mass="31266">MSETQSEPQKDEQKKGKTKTEVDKYPLPSNQDYLSYYVYQGEWKPTRPLGPIGAMSASPGPAIVNLPSTVGEEKHDPTRTKAPGYKMGIKLPKKSVGYGPGPANYNIQNVTNMGKENSRAPKIGKAARFHDKTGVVSPGPAAYTREEGDGSVYPRAPAYSMPHSQRSKMRPPGTPAPNTYSLPTALGPGKTPVVTGPSYSIGKAKREAFTLKPQSPGPAAYQLPSSNVNMKKAPAFYMGRKLPPKGVTSTSPGPAAHAAHMVKYDKQSTPRITFGIRHTPYKALPGFAAEN</sequence>
<dbReference type="PANTHER" id="PTHR21580:SF28">
    <property type="entry name" value="BOREALIN N-TERMINAL DOMAIN-CONTAINING PROTEIN-RELATED"/>
    <property type="match status" value="1"/>
</dbReference>
<accession>A0A8T0G229</accession>
<dbReference type="Proteomes" id="UP000807504">
    <property type="component" value="Unassembled WGS sequence"/>
</dbReference>
<feature type="region of interest" description="Disordered" evidence="1">
    <location>
        <begin position="132"/>
        <end position="199"/>
    </location>
</feature>
<gene>
    <name evidence="2" type="ORF">HNY73_000867</name>
</gene>
<evidence type="ECO:0000256" key="1">
    <source>
        <dbReference type="SAM" id="MobiDB-lite"/>
    </source>
</evidence>
<reference evidence="2" key="2">
    <citation type="submission" date="2020-06" db="EMBL/GenBank/DDBJ databases">
        <authorList>
            <person name="Sheffer M."/>
        </authorList>
    </citation>
    <scope>NUCLEOTIDE SEQUENCE</scope>
</reference>
<dbReference type="InterPro" id="IPR051291">
    <property type="entry name" value="CIMAP"/>
</dbReference>
<dbReference type="PANTHER" id="PTHR21580">
    <property type="entry name" value="SHIPPO-1-RELATED"/>
    <property type="match status" value="1"/>
</dbReference>
<evidence type="ECO:0000313" key="2">
    <source>
        <dbReference type="EMBL" id="KAF8796498.1"/>
    </source>
</evidence>
<dbReference type="EMBL" id="JABXBU010000001">
    <property type="protein sequence ID" value="KAF8796498.1"/>
    <property type="molecule type" value="Genomic_DNA"/>
</dbReference>
<dbReference type="InterPro" id="IPR010736">
    <property type="entry name" value="SHIPPO-rpt"/>
</dbReference>
<feature type="region of interest" description="Disordered" evidence="1">
    <location>
        <begin position="1"/>
        <end position="26"/>
    </location>
</feature>
<dbReference type="AlphaFoldDB" id="A0A8T0G229"/>
<dbReference type="Pfam" id="PF07004">
    <property type="entry name" value="SHIPPO-rpt"/>
    <property type="match status" value="5"/>
</dbReference>
<evidence type="ECO:0000313" key="3">
    <source>
        <dbReference type="Proteomes" id="UP000807504"/>
    </source>
</evidence>
<feature type="compositionally biased region" description="Basic and acidic residues" evidence="1">
    <location>
        <begin position="8"/>
        <end position="24"/>
    </location>
</feature>
<dbReference type="GO" id="GO:0005856">
    <property type="term" value="C:cytoskeleton"/>
    <property type="evidence" value="ECO:0007669"/>
    <property type="project" value="TreeGrafter"/>
</dbReference>
<name>A0A8T0G229_ARGBR</name>
<comment type="caution">
    <text evidence="2">The sequence shown here is derived from an EMBL/GenBank/DDBJ whole genome shotgun (WGS) entry which is preliminary data.</text>
</comment>
<protein>
    <submittedName>
        <fullName evidence="2">Outer dense fiber protein 3 like protein</fullName>
    </submittedName>
</protein>